<organism evidence="1 2">
    <name type="scientific">Candidatus Protochlamydia amoebophila</name>
    <dbReference type="NCBI Taxonomy" id="362787"/>
    <lineage>
        <taxon>Bacteria</taxon>
        <taxon>Pseudomonadati</taxon>
        <taxon>Chlamydiota</taxon>
        <taxon>Chlamydiia</taxon>
        <taxon>Parachlamydiales</taxon>
        <taxon>Parachlamydiaceae</taxon>
        <taxon>Candidatus Protochlamydia</taxon>
    </lineage>
</organism>
<dbReference type="PATRIC" id="fig|362787.3.peg.2141"/>
<evidence type="ECO:0000313" key="2">
    <source>
        <dbReference type="Proteomes" id="UP000031465"/>
    </source>
</evidence>
<accession>A0A0C1GYJ6</accession>
<dbReference type="AlphaFoldDB" id="A0A0C1GYJ6"/>
<name>A0A0C1GYJ6_9BACT</name>
<proteinExistence type="predicted"/>
<dbReference type="EMBL" id="JSAN01000174">
    <property type="protein sequence ID" value="KIC70649.1"/>
    <property type="molecule type" value="Genomic_DNA"/>
</dbReference>
<sequence length="62" mass="6822">MPQQPLMATAPLALNMRWHCPLLSTKTICPVKANITKGLAKQAKIHVSLCRRTGGTHYGDDH</sequence>
<evidence type="ECO:0000313" key="1">
    <source>
        <dbReference type="EMBL" id="KIC70649.1"/>
    </source>
</evidence>
<comment type="caution">
    <text evidence="1">The sequence shown here is derived from an EMBL/GenBank/DDBJ whole genome shotgun (WGS) entry which is preliminary data.</text>
</comment>
<gene>
    <name evidence="1" type="ORF">DB44_HF00030</name>
</gene>
<dbReference type="Proteomes" id="UP000031465">
    <property type="component" value="Unassembled WGS sequence"/>
</dbReference>
<protein>
    <submittedName>
        <fullName evidence="1">Uncharacterized protein</fullName>
    </submittedName>
</protein>
<reference evidence="1 2" key="1">
    <citation type="journal article" date="2014" name="Mol. Biol. Evol.">
        <title>Massive expansion of Ubiquitination-related gene families within the Chlamydiae.</title>
        <authorList>
            <person name="Domman D."/>
            <person name="Collingro A."/>
            <person name="Lagkouvardos I."/>
            <person name="Gehre L."/>
            <person name="Weinmaier T."/>
            <person name="Rattei T."/>
            <person name="Subtil A."/>
            <person name="Horn M."/>
        </authorList>
    </citation>
    <scope>NUCLEOTIDE SEQUENCE [LARGE SCALE GENOMIC DNA]</scope>
    <source>
        <strain evidence="1 2">EI2</strain>
    </source>
</reference>
<dbReference type="RefSeq" id="WP_039361155.1">
    <property type="nucleotide sequence ID" value="NZ_JSAN01000174.1"/>
</dbReference>